<evidence type="ECO:0000256" key="3">
    <source>
        <dbReference type="ARBA" id="ARBA00012584"/>
    </source>
</evidence>
<dbReference type="Pfam" id="PF01300">
    <property type="entry name" value="Sua5_yciO_yrdC"/>
    <property type="match status" value="1"/>
</dbReference>
<gene>
    <name evidence="13" type="ORF">ES675_13040</name>
</gene>
<evidence type="ECO:0000256" key="7">
    <source>
        <dbReference type="ARBA" id="ARBA00022695"/>
    </source>
</evidence>
<comment type="similarity">
    <text evidence="2">Belongs to the SUA5 family.</text>
</comment>
<sequence length="185" mass="20689">MSELYTALENLQQGKTILYPTDTIWGLGCDATDTKAVSEIYALKKRVESKALICLVSSLEMLKTYIEDVPEAALKFLETASKPTTIIYNKPRLVAPNLVAQDNTLAIRIVHKGFAYELVELFQKPIVSTSANMSDYPSPKSFKEIHADILKDVDYVVNLQNEKINTQPSTIIKLNKDGKVEVVRP</sequence>
<dbReference type="GO" id="GO:0006450">
    <property type="term" value="P:regulation of translational fidelity"/>
    <property type="evidence" value="ECO:0007669"/>
    <property type="project" value="TreeGrafter"/>
</dbReference>
<comment type="subcellular location">
    <subcellularLocation>
        <location evidence="1">Cytoplasm</location>
    </subcellularLocation>
</comment>
<dbReference type="PANTHER" id="PTHR17490:SF16">
    <property type="entry name" value="THREONYLCARBAMOYL-AMP SYNTHASE"/>
    <property type="match status" value="1"/>
</dbReference>
<evidence type="ECO:0000256" key="2">
    <source>
        <dbReference type="ARBA" id="ARBA00007663"/>
    </source>
</evidence>
<keyword evidence="5" id="KW-0808">Transferase</keyword>
<evidence type="ECO:0000256" key="6">
    <source>
        <dbReference type="ARBA" id="ARBA00022694"/>
    </source>
</evidence>
<protein>
    <recommendedName>
        <fullName evidence="10">L-threonylcarbamoyladenylate synthase</fullName>
        <ecNumber evidence="3">2.7.7.87</ecNumber>
    </recommendedName>
    <alternativeName>
        <fullName evidence="10">L-threonylcarbamoyladenylate synthase</fullName>
    </alternativeName>
</protein>
<reference evidence="13 14" key="1">
    <citation type="submission" date="2019-08" db="EMBL/GenBank/DDBJ databases">
        <title>Genomes of Antarctic Bizionia species.</title>
        <authorList>
            <person name="Bowman J.P."/>
        </authorList>
    </citation>
    <scope>NUCLEOTIDE SEQUENCE [LARGE SCALE GENOMIC DNA]</scope>
    <source>
        <strain evidence="13 14">APA-1</strain>
    </source>
</reference>
<evidence type="ECO:0000256" key="1">
    <source>
        <dbReference type="ARBA" id="ARBA00004496"/>
    </source>
</evidence>
<feature type="domain" description="YrdC-like" evidence="12">
    <location>
        <begin position="1"/>
        <end position="185"/>
    </location>
</feature>
<dbReference type="SUPFAM" id="SSF55821">
    <property type="entry name" value="YrdC/RibB"/>
    <property type="match status" value="1"/>
</dbReference>
<evidence type="ECO:0000256" key="11">
    <source>
        <dbReference type="ARBA" id="ARBA00048366"/>
    </source>
</evidence>
<dbReference type="GO" id="GO:0003725">
    <property type="term" value="F:double-stranded RNA binding"/>
    <property type="evidence" value="ECO:0007669"/>
    <property type="project" value="InterPro"/>
</dbReference>
<dbReference type="EC" id="2.7.7.87" evidence="3"/>
<organism evidence="13 14">
    <name type="scientific">Bizionia algoritergicola</name>
    <dbReference type="NCBI Taxonomy" id="291187"/>
    <lineage>
        <taxon>Bacteria</taxon>
        <taxon>Pseudomonadati</taxon>
        <taxon>Bacteroidota</taxon>
        <taxon>Flavobacteriia</taxon>
        <taxon>Flavobacteriales</taxon>
        <taxon>Flavobacteriaceae</taxon>
        <taxon>Bizionia</taxon>
    </lineage>
</organism>
<keyword evidence="4" id="KW-0963">Cytoplasm</keyword>
<evidence type="ECO:0000313" key="13">
    <source>
        <dbReference type="EMBL" id="TYB72082.1"/>
    </source>
</evidence>
<dbReference type="InterPro" id="IPR006070">
    <property type="entry name" value="Sua5-like_dom"/>
</dbReference>
<dbReference type="InterPro" id="IPR050156">
    <property type="entry name" value="TC-AMP_synthase_SUA5"/>
</dbReference>
<keyword evidence="14" id="KW-1185">Reference proteome</keyword>
<evidence type="ECO:0000256" key="4">
    <source>
        <dbReference type="ARBA" id="ARBA00022490"/>
    </source>
</evidence>
<evidence type="ECO:0000256" key="9">
    <source>
        <dbReference type="ARBA" id="ARBA00022840"/>
    </source>
</evidence>
<evidence type="ECO:0000256" key="10">
    <source>
        <dbReference type="ARBA" id="ARBA00029774"/>
    </source>
</evidence>
<dbReference type="AlphaFoldDB" id="A0A5D0QSE6"/>
<dbReference type="Gene3D" id="3.90.870.10">
    <property type="entry name" value="DHBP synthase"/>
    <property type="match status" value="1"/>
</dbReference>
<keyword evidence="7" id="KW-0548">Nucleotidyltransferase</keyword>
<dbReference type="Proteomes" id="UP000324358">
    <property type="component" value="Unassembled WGS sequence"/>
</dbReference>
<dbReference type="NCBIfam" id="TIGR00057">
    <property type="entry name" value="L-threonylcarbamoyladenylate synthase"/>
    <property type="match status" value="1"/>
</dbReference>
<dbReference type="InterPro" id="IPR017945">
    <property type="entry name" value="DHBP_synth_RibB-like_a/b_dom"/>
</dbReference>
<comment type="caution">
    <text evidence="13">The sequence shown here is derived from an EMBL/GenBank/DDBJ whole genome shotgun (WGS) entry which is preliminary data.</text>
</comment>
<accession>A0A5D0QSE6</accession>
<evidence type="ECO:0000259" key="12">
    <source>
        <dbReference type="PROSITE" id="PS51163"/>
    </source>
</evidence>
<proteinExistence type="inferred from homology"/>
<dbReference type="GO" id="GO:0061710">
    <property type="term" value="F:L-threonylcarbamoyladenylate synthase"/>
    <property type="evidence" value="ECO:0007669"/>
    <property type="project" value="UniProtKB-EC"/>
</dbReference>
<evidence type="ECO:0000256" key="8">
    <source>
        <dbReference type="ARBA" id="ARBA00022741"/>
    </source>
</evidence>
<evidence type="ECO:0000313" key="14">
    <source>
        <dbReference type="Proteomes" id="UP000324358"/>
    </source>
</evidence>
<dbReference type="GO" id="GO:0000049">
    <property type="term" value="F:tRNA binding"/>
    <property type="evidence" value="ECO:0007669"/>
    <property type="project" value="TreeGrafter"/>
</dbReference>
<keyword evidence="8" id="KW-0547">Nucleotide-binding</keyword>
<keyword evidence="9" id="KW-0067">ATP-binding</keyword>
<evidence type="ECO:0000256" key="5">
    <source>
        <dbReference type="ARBA" id="ARBA00022679"/>
    </source>
</evidence>
<dbReference type="EMBL" id="VSKL01000005">
    <property type="protein sequence ID" value="TYB72082.1"/>
    <property type="molecule type" value="Genomic_DNA"/>
</dbReference>
<dbReference type="RefSeq" id="WP_066254960.1">
    <property type="nucleotide sequence ID" value="NZ_VSKL01000005.1"/>
</dbReference>
<name>A0A5D0QSE6_9FLAO</name>
<keyword evidence="6" id="KW-0819">tRNA processing</keyword>
<dbReference type="PANTHER" id="PTHR17490">
    <property type="entry name" value="SUA5"/>
    <property type="match status" value="1"/>
</dbReference>
<dbReference type="OrthoDB" id="9814580at2"/>
<dbReference type="GO" id="GO:0008033">
    <property type="term" value="P:tRNA processing"/>
    <property type="evidence" value="ECO:0007669"/>
    <property type="project" value="UniProtKB-KW"/>
</dbReference>
<dbReference type="GO" id="GO:0005524">
    <property type="term" value="F:ATP binding"/>
    <property type="evidence" value="ECO:0007669"/>
    <property type="project" value="UniProtKB-KW"/>
</dbReference>
<dbReference type="PROSITE" id="PS51163">
    <property type="entry name" value="YRDC"/>
    <property type="match status" value="1"/>
</dbReference>
<comment type="catalytic activity">
    <reaction evidence="11">
        <text>L-threonine + hydrogencarbonate + ATP = L-threonylcarbamoyladenylate + diphosphate + H2O</text>
        <dbReference type="Rhea" id="RHEA:36407"/>
        <dbReference type="ChEBI" id="CHEBI:15377"/>
        <dbReference type="ChEBI" id="CHEBI:17544"/>
        <dbReference type="ChEBI" id="CHEBI:30616"/>
        <dbReference type="ChEBI" id="CHEBI:33019"/>
        <dbReference type="ChEBI" id="CHEBI:57926"/>
        <dbReference type="ChEBI" id="CHEBI:73682"/>
        <dbReference type="EC" id="2.7.7.87"/>
    </reaction>
</comment>
<dbReference type="GO" id="GO:0005737">
    <property type="term" value="C:cytoplasm"/>
    <property type="evidence" value="ECO:0007669"/>
    <property type="project" value="UniProtKB-SubCell"/>
</dbReference>